<keyword evidence="1" id="KW-0813">Transport</keyword>
<dbReference type="CDD" id="cd03235">
    <property type="entry name" value="ABC_Metallic_Cations"/>
    <property type="match status" value="1"/>
</dbReference>
<evidence type="ECO:0000259" key="5">
    <source>
        <dbReference type="PROSITE" id="PS50893"/>
    </source>
</evidence>
<dbReference type="GO" id="GO:0016887">
    <property type="term" value="F:ATP hydrolysis activity"/>
    <property type="evidence" value="ECO:0007669"/>
    <property type="project" value="InterPro"/>
</dbReference>
<name>U1QVK0_9BIFI</name>
<dbReference type="NCBIfam" id="TIGR03771">
    <property type="entry name" value="anch_rpt_ABC"/>
    <property type="match status" value="1"/>
</dbReference>
<dbReference type="Proteomes" id="UP000016519">
    <property type="component" value="Unassembled WGS sequence"/>
</dbReference>
<feature type="region of interest" description="Disordered" evidence="4">
    <location>
        <begin position="24"/>
        <end position="52"/>
    </location>
</feature>
<keyword evidence="7" id="KW-1185">Reference proteome</keyword>
<evidence type="ECO:0000313" key="7">
    <source>
        <dbReference type="Proteomes" id="UP000016519"/>
    </source>
</evidence>
<protein>
    <submittedName>
        <fullName evidence="6">Anchored repeat-type ABC transporter, ATP-binding subunit</fullName>
    </submittedName>
</protein>
<dbReference type="SMART" id="SM00382">
    <property type="entry name" value="AAA"/>
    <property type="match status" value="1"/>
</dbReference>
<dbReference type="SUPFAM" id="SSF52540">
    <property type="entry name" value="P-loop containing nucleoside triphosphate hydrolases"/>
    <property type="match status" value="1"/>
</dbReference>
<proteinExistence type="predicted"/>
<reference evidence="6 7" key="1">
    <citation type="submission" date="2013-08" db="EMBL/GenBank/DDBJ databases">
        <authorList>
            <person name="Weinstock G."/>
            <person name="Sodergren E."/>
            <person name="Wylie T."/>
            <person name="Fulton L."/>
            <person name="Fulton R."/>
            <person name="Fronick C."/>
            <person name="O'Laughlin M."/>
            <person name="Godfrey J."/>
            <person name="Miner T."/>
            <person name="Herter B."/>
            <person name="Appelbaum E."/>
            <person name="Cordes M."/>
            <person name="Lek S."/>
            <person name="Wollam A."/>
            <person name="Pepin K.H."/>
            <person name="Palsikar V.B."/>
            <person name="Mitreva M."/>
            <person name="Wilson R.K."/>
        </authorList>
    </citation>
    <scope>NUCLEOTIDE SEQUENCE [LARGE SCALE GENOMIC DNA]</scope>
    <source>
        <strain evidence="6 7">F0580</strain>
    </source>
</reference>
<sequence>MKKVEKEMLEECAVQNVEERSISAVQVPSAQSAQSSNAQNSQERSVHAQEQPAHVPGVEVKNLHVSFGQNHVVNNVSFRVMSGDFVGLLGPNGAGKTTLFRTIMGLQKSCAGEVLFHTEHDKHYRTRYVGYVPQRHDVAWDFPISVLDVVLMGRIRHIGYGRRARIEDYRAALTALERTGMLGFKDRVIGELSGGQRQRVLVARALAGQPHILLLDEPFTGLDMPSQELLTDLFHKLTDEGESIIMSSHDIVGSIQSCSRILLFNGSIVGDDVPSALTAAQWAQTFNIREDSSLIRLITKDMNHA</sequence>
<dbReference type="STRING" id="419015.HMPREF3214_01437"/>
<dbReference type="PATRIC" id="fig|1321816.3.peg.380"/>
<keyword evidence="2" id="KW-0547">Nucleotide-binding</keyword>
<dbReference type="PANTHER" id="PTHR42734">
    <property type="entry name" value="METAL TRANSPORT SYSTEM ATP-BINDING PROTEIN TM_0124-RELATED"/>
    <property type="match status" value="1"/>
</dbReference>
<feature type="domain" description="ABC transporter" evidence="5">
    <location>
        <begin position="58"/>
        <end position="291"/>
    </location>
</feature>
<evidence type="ECO:0000256" key="3">
    <source>
        <dbReference type="ARBA" id="ARBA00022840"/>
    </source>
</evidence>
<dbReference type="EMBL" id="AWSI01000013">
    <property type="protein sequence ID" value="ERH31410.1"/>
    <property type="molecule type" value="Genomic_DNA"/>
</dbReference>
<dbReference type="GO" id="GO:0005524">
    <property type="term" value="F:ATP binding"/>
    <property type="evidence" value="ECO:0007669"/>
    <property type="project" value="UniProtKB-KW"/>
</dbReference>
<dbReference type="PROSITE" id="PS00211">
    <property type="entry name" value="ABC_TRANSPORTER_1"/>
    <property type="match status" value="1"/>
</dbReference>
<dbReference type="InterPro" id="IPR022508">
    <property type="entry name" value="ABC_trspt_anch-rpt_ATP-bd"/>
</dbReference>
<dbReference type="InterPro" id="IPR003439">
    <property type="entry name" value="ABC_transporter-like_ATP-bd"/>
</dbReference>
<gene>
    <name evidence="6" type="ORF">HMPREF9244_00443</name>
</gene>
<keyword evidence="3 6" id="KW-0067">ATP-binding</keyword>
<dbReference type="AlphaFoldDB" id="U1QVK0"/>
<dbReference type="Pfam" id="PF00005">
    <property type="entry name" value="ABC_tran"/>
    <property type="match status" value="1"/>
</dbReference>
<dbReference type="InterPro" id="IPR003593">
    <property type="entry name" value="AAA+_ATPase"/>
</dbReference>
<dbReference type="RefSeq" id="WP_021617587.1">
    <property type="nucleotide sequence ID" value="NZ_KE952643.1"/>
</dbReference>
<accession>U1QVK0</accession>
<feature type="compositionally biased region" description="Low complexity" evidence="4">
    <location>
        <begin position="24"/>
        <end position="42"/>
    </location>
</feature>
<evidence type="ECO:0000313" key="6">
    <source>
        <dbReference type="EMBL" id="ERH31410.1"/>
    </source>
</evidence>
<comment type="caution">
    <text evidence="6">The sequence shown here is derived from an EMBL/GenBank/DDBJ whole genome shotgun (WGS) entry which is preliminary data.</text>
</comment>
<organism evidence="6 7">
    <name type="scientific">Alloscardovia omnicolens F0580</name>
    <dbReference type="NCBI Taxonomy" id="1321816"/>
    <lineage>
        <taxon>Bacteria</taxon>
        <taxon>Bacillati</taxon>
        <taxon>Actinomycetota</taxon>
        <taxon>Actinomycetes</taxon>
        <taxon>Bifidobacteriales</taxon>
        <taxon>Bifidobacteriaceae</taxon>
        <taxon>Alloscardovia</taxon>
    </lineage>
</organism>
<dbReference type="Gene3D" id="3.40.50.300">
    <property type="entry name" value="P-loop containing nucleotide triphosphate hydrolases"/>
    <property type="match status" value="1"/>
</dbReference>
<dbReference type="HOGENOM" id="CLU_000604_1_11_11"/>
<dbReference type="PROSITE" id="PS50893">
    <property type="entry name" value="ABC_TRANSPORTER_2"/>
    <property type="match status" value="1"/>
</dbReference>
<evidence type="ECO:0000256" key="2">
    <source>
        <dbReference type="ARBA" id="ARBA00022741"/>
    </source>
</evidence>
<evidence type="ECO:0000256" key="1">
    <source>
        <dbReference type="ARBA" id="ARBA00022448"/>
    </source>
</evidence>
<evidence type="ECO:0000256" key="4">
    <source>
        <dbReference type="SAM" id="MobiDB-lite"/>
    </source>
</evidence>
<dbReference type="InterPro" id="IPR027417">
    <property type="entry name" value="P-loop_NTPase"/>
</dbReference>
<dbReference type="InterPro" id="IPR050153">
    <property type="entry name" value="Metal_Ion_Import_ABC"/>
</dbReference>
<dbReference type="InterPro" id="IPR017871">
    <property type="entry name" value="ABC_transporter-like_CS"/>
</dbReference>